<feature type="transmembrane region" description="Helical" evidence="6">
    <location>
        <begin position="262"/>
        <end position="286"/>
    </location>
</feature>
<reference evidence="8 9" key="1">
    <citation type="submission" date="2014-07" db="EMBL/GenBank/DDBJ databases">
        <title>Chaperone-usher fimbriae in a diverse selection of Gallibacterium genomes.</title>
        <authorList>
            <person name="Kudirkiene E."/>
            <person name="Bager R.J."/>
            <person name="Johnson T.J."/>
            <person name="Bojesen A.M."/>
        </authorList>
    </citation>
    <scope>NUCLEOTIDE SEQUENCE [LARGE SCALE GENOMIC DNA]</scope>
    <source>
        <strain evidence="8 9">4895</strain>
    </source>
</reference>
<evidence type="ECO:0000259" key="7">
    <source>
        <dbReference type="Pfam" id="PF02687"/>
    </source>
</evidence>
<protein>
    <submittedName>
        <fullName evidence="8">Permease</fullName>
    </submittedName>
</protein>
<sequence length="392" mass="44010">MLMLKLLFLDLKKSKFGSLFIIFLIACSVALSIAVSISERAFREGSTNAAEKFDLIIGASGSEIQLALSTVFLQPTKLNFIDYAILNEIKQNPNTAWAEPLTFGDYFQDMPIIGTDNTFIEKIYPELPQQQLFHQDFEAIVGADSGLKIGDKFSPLHARLGENNHHQHNEIKYHVIGILPKQHNIWDRAIFVPIKNIWQIHQHSDTLQEREHKAVSAIIVKPKSFAGAYQLRSQYKTEHTQALFPAEVLVRVHAILGDSKQILLGIAIITQILVNLALLMTIVLYLRSKQHQIAAWRIFGAPRTKIVLLIWSTLFLIITCALMLGTLGGIVFANLIAHYISQNSGFALPVHFSETEAQFLAANLLVAMLIALIPSFLIYRQTPITILKNIPE</sequence>
<proteinExistence type="predicted"/>
<dbReference type="InterPro" id="IPR051125">
    <property type="entry name" value="ABC-4/HrtB_transporter"/>
</dbReference>
<evidence type="ECO:0000256" key="6">
    <source>
        <dbReference type="SAM" id="Phobius"/>
    </source>
</evidence>
<feature type="transmembrane region" description="Helical" evidence="6">
    <location>
        <begin position="360"/>
        <end position="379"/>
    </location>
</feature>
<evidence type="ECO:0000256" key="4">
    <source>
        <dbReference type="ARBA" id="ARBA00022989"/>
    </source>
</evidence>
<gene>
    <name evidence="8" type="ORF">IO48_00785</name>
</gene>
<dbReference type="PANTHER" id="PTHR43738">
    <property type="entry name" value="ABC TRANSPORTER, MEMBRANE PROTEIN"/>
    <property type="match status" value="1"/>
</dbReference>
<evidence type="ECO:0000256" key="5">
    <source>
        <dbReference type="ARBA" id="ARBA00023136"/>
    </source>
</evidence>
<dbReference type="EMBL" id="JPJQ01000002">
    <property type="protein sequence ID" value="KGQ63938.1"/>
    <property type="molecule type" value="Genomic_DNA"/>
</dbReference>
<dbReference type="GO" id="GO:0005886">
    <property type="term" value="C:plasma membrane"/>
    <property type="evidence" value="ECO:0007669"/>
    <property type="project" value="UniProtKB-SubCell"/>
</dbReference>
<dbReference type="PANTHER" id="PTHR43738:SF2">
    <property type="entry name" value="ABC TRANSPORTER PERMEASE"/>
    <property type="match status" value="1"/>
</dbReference>
<dbReference type="RefSeq" id="WP_039162423.1">
    <property type="nucleotide sequence ID" value="NZ_JPJQ01000002.1"/>
</dbReference>
<evidence type="ECO:0000256" key="3">
    <source>
        <dbReference type="ARBA" id="ARBA00022692"/>
    </source>
</evidence>
<evidence type="ECO:0000256" key="1">
    <source>
        <dbReference type="ARBA" id="ARBA00004651"/>
    </source>
</evidence>
<feature type="domain" description="ABC3 transporter permease C-terminal" evidence="7">
    <location>
        <begin position="266"/>
        <end position="380"/>
    </location>
</feature>
<keyword evidence="2" id="KW-1003">Cell membrane</keyword>
<feature type="transmembrane region" description="Helical" evidence="6">
    <location>
        <begin position="307"/>
        <end position="340"/>
    </location>
</feature>
<keyword evidence="4 6" id="KW-1133">Transmembrane helix</keyword>
<accession>A0A0A3A3J7</accession>
<comment type="subcellular location">
    <subcellularLocation>
        <location evidence="1">Cell membrane</location>
        <topology evidence="1">Multi-pass membrane protein</topology>
    </subcellularLocation>
</comment>
<name>A0A0A3A3J7_9PAST</name>
<organism evidence="8 9">
    <name type="scientific">Gallibacterium anatis 4895</name>
    <dbReference type="NCBI Taxonomy" id="1396510"/>
    <lineage>
        <taxon>Bacteria</taxon>
        <taxon>Pseudomonadati</taxon>
        <taxon>Pseudomonadota</taxon>
        <taxon>Gammaproteobacteria</taxon>
        <taxon>Pasteurellales</taxon>
        <taxon>Pasteurellaceae</taxon>
        <taxon>Gallibacterium</taxon>
    </lineage>
</organism>
<dbReference type="PROSITE" id="PS51257">
    <property type="entry name" value="PROKAR_LIPOPROTEIN"/>
    <property type="match status" value="1"/>
</dbReference>
<dbReference type="AlphaFoldDB" id="A0A0A3A3J7"/>
<dbReference type="Proteomes" id="UP000030554">
    <property type="component" value="Unassembled WGS sequence"/>
</dbReference>
<dbReference type="InterPro" id="IPR003838">
    <property type="entry name" value="ABC3_permease_C"/>
</dbReference>
<keyword evidence="5 6" id="KW-0472">Membrane</keyword>
<evidence type="ECO:0000256" key="2">
    <source>
        <dbReference type="ARBA" id="ARBA00022475"/>
    </source>
</evidence>
<dbReference type="Pfam" id="PF02687">
    <property type="entry name" value="FtsX"/>
    <property type="match status" value="1"/>
</dbReference>
<keyword evidence="3 6" id="KW-0812">Transmembrane</keyword>
<comment type="caution">
    <text evidence="8">The sequence shown here is derived from an EMBL/GenBank/DDBJ whole genome shotgun (WGS) entry which is preliminary data.</text>
</comment>
<evidence type="ECO:0000313" key="8">
    <source>
        <dbReference type="EMBL" id="KGQ63938.1"/>
    </source>
</evidence>
<evidence type="ECO:0000313" key="9">
    <source>
        <dbReference type="Proteomes" id="UP000030554"/>
    </source>
</evidence>